<feature type="region of interest" description="Disordered" evidence="1">
    <location>
        <begin position="372"/>
        <end position="459"/>
    </location>
</feature>
<feature type="compositionally biased region" description="Basic and acidic residues" evidence="1">
    <location>
        <begin position="448"/>
        <end position="459"/>
    </location>
</feature>
<feature type="compositionally biased region" description="Polar residues" evidence="1">
    <location>
        <begin position="106"/>
        <end position="115"/>
    </location>
</feature>
<organism evidence="3 4">
    <name type="scientific">Callosobruchus maculatus</name>
    <name type="common">Southern cowpea weevil</name>
    <name type="synonym">Pulse bruchid</name>
    <dbReference type="NCBI Taxonomy" id="64391"/>
    <lineage>
        <taxon>Eukaryota</taxon>
        <taxon>Metazoa</taxon>
        <taxon>Ecdysozoa</taxon>
        <taxon>Arthropoda</taxon>
        <taxon>Hexapoda</taxon>
        <taxon>Insecta</taxon>
        <taxon>Pterygota</taxon>
        <taxon>Neoptera</taxon>
        <taxon>Endopterygota</taxon>
        <taxon>Coleoptera</taxon>
        <taxon>Polyphaga</taxon>
        <taxon>Cucujiformia</taxon>
        <taxon>Chrysomeloidea</taxon>
        <taxon>Chrysomelidae</taxon>
        <taxon>Bruchinae</taxon>
        <taxon>Bruchini</taxon>
        <taxon>Callosobruchus</taxon>
    </lineage>
</organism>
<feature type="compositionally biased region" description="Basic and acidic residues" evidence="1">
    <location>
        <begin position="20"/>
        <end position="32"/>
    </location>
</feature>
<feature type="region of interest" description="Disordered" evidence="1">
    <location>
        <begin position="184"/>
        <end position="317"/>
    </location>
</feature>
<feature type="compositionally biased region" description="Polar residues" evidence="1">
    <location>
        <begin position="1"/>
        <end position="10"/>
    </location>
</feature>
<evidence type="ECO:0000313" key="3">
    <source>
        <dbReference type="EMBL" id="VEN51594.1"/>
    </source>
</evidence>
<keyword evidence="4" id="KW-1185">Reference proteome</keyword>
<dbReference type="PANTHER" id="PTHR22443">
    <property type="entry name" value="NON-SPECIFIC LETHAL 1, ISOFORM M"/>
    <property type="match status" value="1"/>
</dbReference>
<dbReference type="GO" id="GO:0044545">
    <property type="term" value="C:NSL complex"/>
    <property type="evidence" value="ECO:0007669"/>
    <property type="project" value="TreeGrafter"/>
</dbReference>
<feature type="compositionally biased region" description="Basic residues" evidence="1">
    <location>
        <begin position="62"/>
        <end position="82"/>
    </location>
</feature>
<proteinExistence type="predicted"/>
<feature type="compositionally biased region" description="Polar residues" evidence="1">
    <location>
        <begin position="373"/>
        <end position="399"/>
    </location>
</feature>
<dbReference type="OrthoDB" id="6022640at2759"/>
<reference evidence="3 4" key="1">
    <citation type="submission" date="2019-01" db="EMBL/GenBank/DDBJ databases">
        <authorList>
            <person name="Sayadi A."/>
        </authorList>
    </citation>
    <scope>NUCLEOTIDE SEQUENCE [LARGE SCALE GENOMIC DNA]</scope>
</reference>
<dbReference type="Proteomes" id="UP000410492">
    <property type="component" value="Unassembled WGS sequence"/>
</dbReference>
<dbReference type="GO" id="GO:0035035">
    <property type="term" value="F:histone acetyltransferase binding"/>
    <property type="evidence" value="ECO:0007669"/>
    <property type="project" value="TreeGrafter"/>
</dbReference>
<sequence length="459" mass="50452">MKTSEWQQRSARLKSLKSLTKPERTEAKVLDHRAKKLEHRKKYGRLLKPSTISALSAKIKSKIRGRKPGRHGLNRLHRKRLSSSKEPADQLNNLSNDGADEEVESIGNNANLGTRSSDSPSSSPLLHMQTISGYNKRNRVQSYDIDNIVIPYSVAASTRVEKLQYKEILTPKWRIAEQDYDSLFDKTNPVRDPSQDSDGEDMSEESVVARHDRCEHEEKKRFLSYLKLPMGHGRQRSHKRTDSRAESSGANTPDPMSPHSATPNNGSTAPGGTIAQSGAGTESQEAGAASVSGSPMVSPPATPQSLQLDDSGPLPSIAVLRRRTMSTCRWGQTSKEDIEAPEGGASVATAVEEVAPYDRRTFPISEDVYEQMIKSTPENHQLQTNTSAQDSNDYDTYSSYLAAGSSRKDSGGTTGTGAGDGDSVVDSESTESAVGDCEEDPNDPEWIDMERANRDRYKR</sequence>
<feature type="compositionally biased region" description="Polar residues" evidence="1">
    <location>
        <begin position="259"/>
        <end position="284"/>
    </location>
</feature>
<feature type="region of interest" description="Disordered" evidence="1">
    <location>
        <begin position="1"/>
        <end position="45"/>
    </location>
</feature>
<gene>
    <name evidence="3" type="ORF">CALMAC_LOCUS11996</name>
</gene>
<dbReference type="PROSITE" id="PS52052">
    <property type="entry name" value="PEHE"/>
    <property type="match status" value="1"/>
</dbReference>
<dbReference type="SMART" id="SM01300">
    <property type="entry name" value="PEHE"/>
    <property type="match status" value="1"/>
</dbReference>
<feature type="compositionally biased region" description="Acidic residues" evidence="1">
    <location>
        <begin position="436"/>
        <end position="447"/>
    </location>
</feature>
<feature type="compositionally biased region" description="Basic residues" evidence="1">
    <location>
        <begin position="33"/>
        <end position="45"/>
    </location>
</feature>
<protein>
    <recommendedName>
        <fullName evidence="2">PEHE domain-containing protein</fullName>
    </recommendedName>
</protein>
<dbReference type="InterPro" id="IPR029332">
    <property type="entry name" value="PEHE_dom"/>
</dbReference>
<name>A0A653CUJ4_CALMS</name>
<dbReference type="AlphaFoldDB" id="A0A653CUJ4"/>
<evidence type="ECO:0000313" key="4">
    <source>
        <dbReference type="Proteomes" id="UP000410492"/>
    </source>
</evidence>
<evidence type="ECO:0000259" key="2">
    <source>
        <dbReference type="PROSITE" id="PS52052"/>
    </source>
</evidence>
<feature type="region of interest" description="Disordered" evidence="1">
    <location>
        <begin position="62"/>
        <end position="127"/>
    </location>
</feature>
<feature type="domain" description="PEHE" evidence="2">
    <location>
        <begin position="167"/>
        <end position="310"/>
    </location>
</feature>
<dbReference type="EMBL" id="CAACVG010008947">
    <property type="protein sequence ID" value="VEN51594.1"/>
    <property type="molecule type" value="Genomic_DNA"/>
</dbReference>
<feature type="compositionally biased region" description="Basic and acidic residues" evidence="1">
    <location>
        <begin position="207"/>
        <end position="221"/>
    </location>
</feature>
<evidence type="ECO:0000256" key="1">
    <source>
        <dbReference type="SAM" id="MobiDB-lite"/>
    </source>
</evidence>
<dbReference type="InterPro" id="IPR026180">
    <property type="entry name" value="NSL1"/>
</dbReference>
<accession>A0A653CUJ4</accession>
<feature type="compositionally biased region" description="Acidic residues" evidence="1">
    <location>
        <begin position="195"/>
        <end position="204"/>
    </location>
</feature>
<dbReference type="PANTHER" id="PTHR22443:SF18">
    <property type="entry name" value="NON-SPECIFIC LETHAL 1, ISOFORM M"/>
    <property type="match status" value="1"/>
</dbReference>